<dbReference type="Pfam" id="PF00106">
    <property type="entry name" value="adh_short"/>
    <property type="match status" value="1"/>
</dbReference>
<sequence length="267" mass="28353">MMKPITLITGASSGIGVELARIFARNGFALALTARRVERLNALADEIEKMGQPRPLVISADLALSGATRGIADALNAAGVEPQYVVNNAGFGLVGQASSLDRAEQLQIIDVNVRALTELSLAFVDSIARHEGGILNVGSVAGFLPGPGSAVYYASKAYVLSFSEALYAELRERGVRVTVLCPGPVPTEFAERAGVKDKMGPRLLTQTATEVAEAGYRGFMEGHRVVVPGFANRLVMVLARILPRRIVLGLVGRRQRRRTSAAENSAG</sequence>
<dbReference type="EMBL" id="QRGO01000001">
    <property type="protein sequence ID" value="RDV03970.1"/>
    <property type="molecule type" value="Genomic_DNA"/>
</dbReference>
<evidence type="ECO:0000256" key="2">
    <source>
        <dbReference type="ARBA" id="ARBA00023002"/>
    </source>
</evidence>
<dbReference type="PANTHER" id="PTHR44196:SF2">
    <property type="entry name" value="SHORT-CHAIN DEHYDROGENASE-RELATED"/>
    <property type="match status" value="1"/>
</dbReference>
<evidence type="ECO:0000313" key="4">
    <source>
        <dbReference type="EMBL" id="RDV03970.1"/>
    </source>
</evidence>
<evidence type="ECO:0000256" key="3">
    <source>
        <dbReference type="RuleBase" id="RU000363"/>
    </source>
</evidence>
<dbReference type="OrthoDB" id="9808814at2"/>
<dbReference type="InterPro" id="IPR036291">
    <property type="entry name" value="NAD(P)-bd_dom_sf"/>
</dbReference>
<keyword evidence="2" id="KW-0560">Oxidoreductase</keyword>
<comment type="similarity">
    <text evidence="1 3">Belongs to the short-chain dehydrogenases/reductases (SDR) family.</text>
</comment>
<dbReference type="Proteomes" id="UP000263993">
    <property type="component" value="Unassembled WGS sequence"/>
</dbReference>
<accession>A0A371B8S7</accession>
<protein>
    <submittedName>
        <fullName evidence="4">SDR family NAD(P)-dependent oxidoreductase</fullName>
    </submittedName>
</protein>
<dbReference type="GO" id="GO:0016020">
    <property type="term" value="C:membrane"/>
    <property type="evidence" value="ECO:0007669"/>
    <property type="project" value="TreeGrafter"/>
</dbReference>
<dbReference type="InterPro" id="IPR002347">
    <property type="entry name" value="SDR_fam"/>
</dbReference>
<dbReference type="PIRSF" id="PIRSF000126">
    <property type="entry name" value="11-beta-HSD1"/>
    <property type="match status" value="1"/>
</dbReference>
<dbReference type="RefSeq" id="WP_115515996.1">
    <property type="nucleotide sequence ID" value="NZ_QRGO01000001.1"/>
</dbReference>
<keyword evidence="5" id="KW-1185">Reference proteome</keyword>
<dbReference type="PRINTS" id="PR00081">
    <property type="entry name" value="GDHRDH"/>
</dbReference>
<dbReference type="SUPFAM" id="SSF51735">
    <property type="entry name" value="NAD(P)-binding Rossmann-fold domains"/>
    <property type="match status" value="1"/>
</dbReference>
<organism evidence="4 5">
    <name type="scientific">Undibacter mobilis</name>
    <dbReference type="NCBI Taxonomy" id="2292256"/>
    <lineage>
        <taxon>Bacteria</taxon>
        <taxon>Pseudomonadati</taxon>
        <taxon>Pseudomonadota</taxon>
        <taxon>Alphaproteobacteria</taxon>
        <taxon>Hyphomicrobiales</taxon>
        <taxon>Nitrobacteraceae</taxon>
        <taxon>Undibacter</taxon>
    </lineage>
</organism>
<proteinExistence type="inferred from homology"/>
<evidence type="ECO:0000256" key="1">
    <source>
        <dbReference type="ARBA" id="ARBA00006484"/>
    </source>
</evidence>
<comment type="caution">
    <text evidence="4">The sequence shown here is derived from an EMBL/GenBank/DDBJ whole genome shotgun (WGS) entry which is preliminary data.</text>
</comment>
<dbReference type="Gene3D" id="3.40.50.720">
    <property type="entry name" value="NAD(P)-binding Rossmann-like Domain"/>
    <property type="match status" value="1"/>
</dbReference>
<dbReference type="AlphaFoldDB" id="A0A371B8S7"/>
<name>A0A371B8S7_9BRAD</name>
<dbReference type="GO" id="GO:0016491">
    <property type="term" value="F:oxidoreductase activity"/>
    <property type="evidence" value="ECO:0007669"/>
    <property type="project" value="UniProtKB-KW"/>
</dbReference>
<gene>
    <name evidence="4" type="ORF">DXH78_04840</name>
</gene>
<dbReference type="PRINTS" id="PR00080">
    <property type="entry name" value="SDRFAMILY"/>
</dbReference>
<evidence type="ECO:0000313" key="5">
    <source>
        <dbReference type="Proteomes" id="UP000263993"/>
    </source>
</evidence>
<dbReference type="PANTHER" id="PTHR44196">
    <property type="entry name" value="DEHYDROGENASE/REDUCTASE SDR FAMILY MEMBER 7B"/>
    <property type="match status" value="1"/>
</dbReference>
<reference evidence="5" key="1">
    <citation type="submission" date="2018-08" db="EMBL/GenBank/DDBJ databases">
        <authorList>
            <person name="Kim S.-J."/>
            <person name="Jung G.-Y."/>
        </authorList>
    </citation>
    <scope>NUCLEOTIDE SEQUENCE [LARGE SCALE GENOMIC DNA]</scope>
    <source>
        <strain evidence="5">GY_H</strain>
    </source>
</reference>